<accession>A0A4V3HFA1</accession>
<protein>
    <submittedName>
        <fullName evidence="2">Uncharacterized protein</fullName>
    </submittedName>
</protein>
<keyword evidence="1" id="KW-0472">Membrane</keyword>
<keyword evidence="3" id="KW-1185">Reference proteome</keyword>
<feature type="transmembrane region" description="Helical" evidence="1">
    <location>
        <begin position="16"/>
        <end position="39"/>
    </location>
</feature>
<gene>
    <name evidence="2" type="ORF">C8D99_1431</name>
</gene>
<evidence type="ECO:0000256" key="1">
    <source>
        <dbReference type="SAM" id="Phobius"/>
    </source>
</evidence>
<comment type="caution">
    <text evidence="2">The sequence shown here is derived from an EMBL/GenBank/DDBJ whole genome shotgun (WGS) entry which is preliminary data.</text>
</comment>
<name>A0A4V3HFA1_9BACT</name>
<dbReference type="AlphaFoldDB" id="A0A4V3HFA1"/>
<reference evidence="2 3" key="1">
    <citation type="submission" date="2019-03" db="EMBL/GenBank/DDBJ databases">
        <title>Genomic Encyclopedia of Type Strains, Phase IV (KMG-IV): sequencing the most valuable type-strain genomes for metagenomic binning, comparative biology and taxonomic classification.</title>
        <authorList>
            <person name="Goeker M."/>
        </authorList>
    </citation>
    <scope>NUCLEOTIDE SEQUENCE [LARGE SCALE GENOMIC DNA]</scope>
    <source>
        <strain evidence="2 3">DSM 25964</strain>
    </source>
</reference>
<evidence type="ECO:0000313" key="3">
    <source>
        <dbReference type="Proteomes" id="UP000295066"/>
    </source>
</evidence>
<evidence type="ECO:0000313" key="2">
    <source>
        <dbReference type="EMBL" id="TDY52032.1"/>
    </source>
</evidence>
<feature type="transmembrane region" description="Helical" evidence="1">
    <location>
        <begin position="59"/>
        <end position="79"/>
    </location>
</feature>
<dbReference type="Proteomes" id="UP000295066">
    <property type="component" value="Unassembled WGS sequence"/>
</dbReference>
<keyword evidence="1" id="KW-0812">Transmembrane</keyword>
<keyword evidence="1" id="KW-1133">Transmembrane helix</keyword>
<dbReference type="EMBL" id="SORI01000043">
    <property type="protein sequence ID" value="TDY52032.1"/>
    <property type="molecule type" value="Genomic_DNA"/>
</dbReference>
<proteinExistence type="predicted"/>
<organism evidence="2 3">
    <name type="scientific">Aminivibrio pyruvatiphilus</name>
    <dbReference type="NCBI Taxonomy" id="1005740"/>
    <lineage>
        <taxon>Bacteria</taxon>
        <taxon>Thermotogati</taxon>
        <taxon>Synergistota</taxon>
        <taxon>Synergistia</taxon>
        <taxon>Synergistales</taxon>
        <taxon>Aminobacteriaceae</taxon>
        <taxon>Aminivibrio</taxon>
    </lineage>
</organism>
<sequence>MRQPLHHMSLKRSAGYLCLAAGTLLLAWMAFEYFFLAFLAGKLLPDAGFSDWLAGFGRALLSLPGAAALFLGAAGYFLITKARNSEGRNDS</sequence>